<name>A0A1U7YB35_NICSY</name>
<gene>
    <name evidence="3" type="primary">LOC104246261</name>
</gene>
<protein>
    <submittedName>
        <fullName evidence="3">Uncharacterized protein LOC104246261</fullName>
    </submittedName>
</protein>
<dbReference type="InterPro" id="IPR021109">
    <property type="entry name" value="Peptidase_aspartic_dom_sf"/>
</dbReference>
<dbReference type="Gene3D" id="2.40.70.10">
    <property type="entry name" value="Acid Proteases"/>
    <property type="match status" value="1"/>
</dbReference>
<evidence type="ECO:0000313" key="2">
    <source>
        <dbReference type="Proteomes" id="UP000189701"/>
    </source>
</evidence>
<dbReference type="RefSeq" id="XP_009800338.1">
    <property type="nucleotide sequence ID" value="XM_009802036.1"/>
</dbReference>
<evidence type="ECO:0000256" key="1">
    <source>
        <dbReference type="SAM" id="MobiDB-lite"/>
    </source>
</evidence>
<reference evidence="3" key="2">
    <citation type="submission" date="2025-08" db="UniProtKB">
        <authorList>
            <consortium name="RefSeq"/>
        </authorList>
    </citation>
    <scope>IDENTIFICATION</scope>
    <source>
        <tissue evidence="3">Leaf</tissue>
    </source>
</reference>
<feature type="compositionally biased region" description="Polar residues" evidence="1">
    <location>
        <begin position="174"/>
        <end position="186"/>
    </location>
</feature>
<sequence>MVISFLLNNTRIKRVLMDPGSLANIIRLEAIEQLGLLNRVVDIPRILHGFNMTGEVTNGEITLPIDTSGTIQNTEFQVIDGDMRYNALLGRPWIHSVRAVTSTLHQVIRFPTRDVITTIHVEQWAAKEMFAVHHEVPNPTCMIPDKDRNTQAPEDDKEDFFAPEPSSPPKNRMRLNQQSKSWSRPF</sequence>
<keyword evidence="2" id="KW-1185">Reference proteome</keyword>
<feature type="region of interest" description="Disordered" evidence="1">
    <location>
        <begin position="140"/>
        <end position="186"/>
    </location>
</feature>
<proteinExistence type="predicted"/>
<evidence type="ECO:0000313" key="3">
    <source>
        <dbReference type="RefSeq" id="XP_009800338.1"/>
    </source>
</evidence>
<dbReference type="eggNOG" id="KOG0017">
    <property type="taxonomic scope" value="Eukaryota"/>
</dbReference>
<dbReference type="Proteomes" id="UP000189701">
    <property type="component" value="Unplaced"/>
</dbReference>
<dbReference type="PANTHER" id="PTHR33240:SF8">
    <property type="entry name" value="OS03G0439900 PROTEIN"/>
    <property type="match status" value="1"/>
</dbReference>
<accession>A0A1U7YB35</accession>
<dbReference type="PANTHER" id="PTHR33240">
    <property type="entry name" value="OS08G0508500 PROTEIN"/>
    <property type="match status" value="1"/>
</dbReference>
<dbReference type="AlphaFoldDB" id="A0A1U7YB35"/>
<organism evidence="2 3">
    <name type="scientific">Nicotiana sylvestris</name>
    <name type="common">Wood tobacco</name>
    <name type="synonym">South American tobacco</name>
    <dbReference type="NCBI Taxonomy" id="4096"/>
    <lineage>
        <taxon>Eukaryota</taxon>
        <taxon>Viridiplantae</taxon>
        <taxon>Streptophyta</taxon>
        <taxon>Embryophyta</taxon>
        <taxon>Tracheophyta</taxon>
        <taxon>Spermatophyta</taxon>
        <taxon>Magnoliopsida</taxon>
        <taxon>eudicotyledons</taxon>
        <taxon>Gunneridae</taxon>
        <taxon>Pentapetalae</taxon>
        <taxon>asterids</taxon>
        <taxon>lamiids</taxon>
        <taxon>Solanales</taxon>
        <taxon>Solanaceae</taxon>
        <taxon>Nicotianoideae</taxon>
        <taxon>Nicotianeae</taxon>
        <taxon>Nicotiana</taxon>
    </lineage>
</organism>
<reference evidence="2" key="1">
    <citation type="journal article" date="2013" name="Genome Biol.">
        <title>Reference genomes and transcriptomes of Nicotiana sylvestris and Nicotiana tomentosiformis.</title>
        <authorList>
            <person name="Sierro N."/>
            <person name="Battey J.N."/>
            <person name="Ouadi S."/>
            <person name="Bovet L."/>
            <person name="Goepfert S."/>
            <person name="Bakaher N."/>
            <person name="Peitsch M.C."/>
            <person name="Ivanov N.V."/>
        </authorList>
    </citation>
    <scope>NUCLEOTIDE SEQUENCE [LARGE SCALE GENOMIC DNA]</scope>
</reference>
<dbReference type="CDD" id="cd00303">
    <property type="entry name" value="retropepsin_like"/>
    <property type="match status" value="1"/>
</dbReference>